<dbReference type="EMBL" id="GEDC01007691">
    <property type="protein sequence ID" value="JAS29607.1"/>
    <property type="molecule type" value="Transcribed_RNA"/>
</dbReference>
<dbReference type="AlphaFoldDB" id="A0A1B6DVA1"/>
<sequence length="245" mass="28207">DDIMDSSVGDFKIKTESISIDEVFGDYVFECVVSTEEMAQENVSSQENVICCDGVKVEHGEIEDNEEDRNLEDIKVEAVVIEEIVDVVKVDVSDEIVDVDGNSNETHISFKTEETDVKVEVKLKDENDNEEEYDSYEEDERIQRLMLIDTQELLASCEEVGCRREDDGKDDPVEKADESDDVFTPLFSFWNRDLDQTAEENNLVDNKEKLSFWDDISTNVLISESGQKRQDRENEPEMKYKKLKT</sequence>
<accession>A0A1B6DVA1</accession>
<feature type="compositionally biased region" description="Basic and acidic residues" evidence="1">
    <location>
        <begin position="226"/>
        <end position="245"/>
    </location>
</feature>
<feature type="region of interest" description="Disordered" evidence="1">
    <location>
        <begin position="223"/>
        <end position="245"/>
    </location>
</feature>
<gene>
    <name evidence="2" type="ORF">g.45130</name>
</gene>
<reference evidence="2" key="1">
    <citation type="submission" date="2015-12" db="EMBL/GenBank/DDBJ databases">
        <title>De novo transcriptome assembly of four potential Pierce s Disease insect vectors from Arizona vineyards.</title>
        <authorList>
            <person name="Tassone E.E."/>
        </authorList>
    </citation>
    <scope>NUCLEOTIDE SEQUENCE</scope>
</reference>
<name>A0A1B6DVA1_9HEMI</name>
<feature type="non-terminal residue" evidence="2">
    <location>
        <position position="1"/>
    </location>
</feature>
<evidence type="ECO:0000313" key="2">
    <source>
        <dbReference type="EMBL" id="JAS29607.1"/>
    </source>
</evidence>
<organism evidence="2">
    <name type="scientific">Clastoptera arizonana</name>
    <name type="common">Arizona spittle bug</name>
    <dbReference type="NCBI Taxonomy" id="38151"/>
    <lineage>
        <taxon>Eukaryota</taxon>
        <taxon>Metazoa</taxon>
        <taxon>Ecdysozoa</taxon>
        <taxon>Arthropoda</taxon>
        <taxon>Hexapoda</taxon>
        <taxon>Insecta</taxon>
        <taxon>Pterygota</taxon>
        <taxon>Neoptera</taxon>
        <taxon>Paraneoptera</taxon>
        <taxon>Hemiptera</taxon>
        <taxon>Auchenorrhyncha</taxon>
        <taxon>Cercopoidea</taxon>
        <taxon>Clastopteridae</taxon>
        <taxon>Clastoptera</taxon>
    </lineage>
</organism>
<protein>
    <submittedName>
        <fullName evidence="2">Uncharacterized protein</fullName>
    </submittedName>
</protein>
<evidence type="ECO:0000256" key="1">
    <source>
        <dbReference type="SAM" id="MobiDB-lite"/>
    </source>
</evidence>
<proteinExistence type="predicted"/>